<feature type="region of interest" description="Disordered" evidence="1">
    <location>
        <begin position="29"/>
        <end position="71"/>
    </location>
</feature>
<organism evidence="2 3">
    <name type="scientific">Limosilactobacillus oris DSM 4864</name>
    <dbReference type="NCBI Taxonomy" id="1423779"/>
    <lineage>
        <taxon>Bacteria</taxon>
        <taxon>Bacillati</taxon>
        <taxon>Bacillota</taxon>
        <taxon>Bacilli</taxon>
        <taxon>Lactobacillales</taxon>
        <taxon>Lactobacillaceae</taxon>
        <taxon>Limosilactobacillus</taxon>
    </lineage>
</organism>
<evidence type="ECO:0000313" key="3">
    <source>
        <dbReference type="Proteomes" id="UP000050973"/>
    </source>
</evidence>
<reference evidence="2 3" key="1">
    <citation type="journal article" date="2015" name="Genome Announc.">
        <title>Expanding the biotechnology potential of lactobacilli through comparative genomics of 213 strains and associated genera.</title>
        <authorList>
            <person name="Sun Z."/>
            <person name="Harris H.M."/>
            <person name="McCann A."/>
            <person name="Guo C."/>
            <person name="Argimon S."/>
            <person name="Zhang W."/>
            <person name="Yang X."/>
            <person name="Jeffery I.B."/>
            <person name="Cooney J.C."/>
            <person name="Kagawa T.F."/>
            <person name="Liu W."/>
            <person name="Song Y."/>
            <person name="Salvetti E."/>
            <person name="Wrobel A."/>
            <person name="Rasinkangas P."/>
            <person name="Parkhill J."/>
            <person name="Rea M.C."/>
            <person name="O'Sullivan O."/>
            <person name="Ritari J."/>
            <person name="Douillard F.P."/>
            <person name="Paul Ross R."/>
            <person name="Yang R."/>
            <person name="Briner A.E."/>
            <person name="Felis G.E."/>
            <person name="de Vos W.M."/>
            <person name="Barrangou R."/>
            <person name="Klaenhammer T.R."/>
            <person name="Caufield P.W."/>
            <person name="Cui Y."/>
            <person name="Zhang H."/>
            <person name="O'Toole P.W."/>
        </authorList>
    </citation>
    <scope>NUCLEOTIDE SEQUENCE [LARGE SCALE GENOMIC DNA]</scope>
    <source>
        <strain evidence="2 3">DSM 4864</strain>
    </source>
</reference>
<protein>
    <submittedName>
        <fullName evidence="2">Uncharacterized protein</fullName>
    </submittedName>
</protein>
<dbReference type="PATRIC" id="fig|1423779.3.peg.381"/>
<proteinExistence type="predicted"/>
<evidence type="ECO:0000313" key="2">
    <source>
        <dbReference type="EMBL" id="KRM15455.1"/>
    </source>
</evidence>
<sequence>MKTKNIVITVIAVVLVLTGAYFAGRTFSKPSVDSSQGTSTKAPVRQSSSSSASATSTSSSSTSTDTDRLDYNTITPMQTAAAIMYYAKDKLSDQGDWHSIYNANGIDLFQSNNTEHLSDPGRGVCWSLHPSDMAGGDTPTYTVGADGTVSYYHVTTVNQNKDKDPLLTVKLHDIINYVNSHHAVSEIKAKAQDIHATIDNN</sequence>
<dbReference type="AlphaFoldDB" id="A0A0R1WCG0"/>
<gene>
    <name evidence="2" type="ORF">FC49_GL000376</name>
</gene>
<name>A0A0R1WCG0_9LACO</name>
<accession>A0A0R1WCG0</accession>
<dbReference type="Proteomes" id="UP000050973">
    <property type="component" value="Unassembled WGS sequence"/>
</dbReference>
<dbReference type="RefSeq" id="WP_003715839.1">
    <property type="nucleotide sequence ID" value="NZ_AZGE01000011.1"/>
</dbReference>
<evidence type="ECO:0000256" key="1">
    <source>
        <dbReference type="SAM" id="MobiDB-lite"/>
    </source>
</evidence>
<feature type="compositionally biased region" description="Low complexity" evidence="1">
    <location>
        <begin position="47"/>
        <end position="64"/>
    </location>
</feature>
<feature type="compositionally biased region" description="Polar residues" evidence="1">
    <location>
        <begin position="29"/>
        <end position="41"/>
    </location>
</feature>
<dbReference type="EMBL" id="AZGE01000011">
    <property type="protein sequence ID" value="KRM15455.1"/>
    <property type="molecule type" value="Genomic_DNA"/>
</dbReference>
<comment type="caution">
    <text evidence="2">The sequence shown here is derived from an EMBL/GenBank/DDBJ whole genome shotgun (WGS) entry which is preliminary data.</text>
</comment>